<evidence type="ECO:0000313" key="2">
    <source>
        <dbReference type="Proteomes" id="UP000199647"/>
    </source>
</evidence>
<gene>
    <name evidence="1" type="ORF">SAMN05216548_1058</name>
</gene>
<accession>A0A1H9GDS4</accession>
<dbReference type="Gene3D" id="2.60.200.60">
    <property type="match status" value="1"/>
</dbReference>
<dbReference type="RefSeq" id="WP_092496163.1">
    <property type="nucleotide sequence ID" value="NZ_FOFG01000005.1"/>
</dbReference>
<organism evidence="1 2">
    <name type="scientific">Faunimonas pinastri</name>
    <dbReference type="NCBI Taxonomy" id="1855383"/>
    <lineage>
        <taxon>Bacteria</taxon>
        <taxon>Pseudomonadati</taxon>
        <taxon>Pseudomonadota</taxon>
        <taxon>Alphaproteobacteria</taxon>
        <taxon>Hyphomicrobiales</taxon>
        <taxon>Afifellaceae</taxon>
        <taxon>Faunimonas</taxon>
    </lineage>
</organism>
<reference evidence="1 2" key="1">
    <citation type="submission" date="2016-10" db="EMBL/GenBank/DDBJ databases">
        <authorList>
            <person name="de Groot N.N."/>
        </authorList>
    </citation>
    <scope>NUCLEOTIDE SEQUENCE [LARGE SCALE GENOMIC DNA]</scope>
    <source>
        <strain evidence="1 2">A52C2</strain>
    </source>
</reference>
<dbReference type="EMBL" id="FOFG01000005">
    <property type="protein sequence ID" value="SEQ48234.1"/>
    <property type="molecule type" value="Genomic_DNA"/>
</dbReference>
<dbReference type="Proteomes" id="UP000199647">
    <property type="component" value="Unassembled WGS sequence"/>
</dbReference>
<proteinExistence type="predicted"/>
<sequence length="87" mass="8709">MPGIVRKALDSAGGEQLAGGQAFFTVDGQPVVLLGDPVQSHGKAPHDAATMVQASSIFQINGVGVCRAGDLASCGHASSGADWFSIA</sequence>
<evidence type="ECO:0000313" key="1">
    <source>
        <dbReference type="EMBL" id="SEQ48234.1"/>
    </source>
</evidence>
<dbReference type="STRING" id="1855383.SAMN05216548_1058"/>
<keyword evidence="2" id="KW-1185">Reference proteome</keyword>
<dbReference type="AlphaFoldDB" id="A0A1H9GDS4"/>
<dbReference type="Pfam" id="PF05488">
    <property type="entry name" value="PAAR_motif"/>
    <property type="match status" value="1"/>
</dbReference>
<dbReference type="InterPro" id="IPR008727">
    <property type="entry name" value="PAAR_motif"/>
</dbReference>
<protein>
    <submittedName>
        <fullName evidence="1">Zn-binding Pro-Ala-Ala-Arg (PAAR) domain-containing protein, incolved in TypeVI secretion</fullName>
    </submittedName>
</protein>
<name>A0A1H9GDS4_9HYPH</name>